<dbReference type="Gene3D" id="1.10.760.10">
    <property type="entry name" value="Cytochrome c-like domain"/>
    <property type="match status" value="2"/>
</dbReference>
<feature type="domain" description="Cytochrome c" evidence="5">
    <location>
        <begin position="195"/>
        <end position="291"/>
    </location>
</feature>
<accession>A0A7W8MA30</accession>
<name>A0A7W8MA30_9BURK</name>
<dbReference type="InterPro" id="IPR051459">
    <property type="entry name" value="Cytochrome_c-type_DH"/>
</dbReference>
<evidence type="ECO:0000256" key="3">
    <source>
        <dbReference type="ARBA" id="ARBA00023004"/>
    </source>
</evidence>
<reference evidence="6 7" key="1">
    <citation type="submission" date="2020-08" db="EMBL/GenBank/DDBJ databases">
        <title>Genomic Encyclopedia of Type Strains, Phase IV (KMG-IV): sequencing the most valuable type-strain genomes for metagenomic binning, comparative biology and taxonomic classification.</title>
        <authorList>
            <person name="Goeker M."/>
        </authorList>
    </citation>
    <scope>NUCLEOTIDE SEQUENCE [LARGE SCALE GENOMIC DNA]</scope>
    <source>
        <strain evidence="6 7">DSM 29781</strain>
    </source>
</reference>
<dbReference type="InterPro" id="IPR036909">
    <property type="entry name" value="Cyt_c-like_dom_sf"/>
</dbReference>
<evidence type="ECO:0000256" key="2">
    <source>
        <dbReference type="ARBA" id="ARBA00022723"/>
    </source>
</evidence>
<dbReference type="AlphaFoldDB" id="A0A7W8MA30"/>
<dbReference type="RefSeq" id="WP_183969025.1">
    <property type="nucleotide sequence ID" value="NZ_BAABEW010000024.1"/>
</dbReference>
<keyword evidence="7" id="KW-1185">Reference proteome</keyword>
<dbReference type="EMBL" id="JACHGB010000005">
    <property type="protein sequence ID" value="MBB5272965.1"/>
    <property type="molecule type" value="Genomic_DNA"/>
</dbReference>
<comment type="caution">
    <text evidence="6">The sequence shown here is derived from an EMBL/GenBank/DDBJ whole genome shotgun (WGS) entry which is preliminary data.</text>
</comment>
<evidence type="ECO:0000256" key="1">
    <source>
        <dbReference type="ARBA" id="ARBA00022617"/>
    </source>
</evidence>
<evidence type="ECO:0000313" key="7">
    <source>
        <dbReference type="Proteomes" id="UP000532440"/>
    </source>
</evidence>
<dbReference type="GO" id="GO:0046872">
    <property type="term" value="F:metal ion binding"/>
    <property type="evidence" value="ECO:0007669"/>
    <property type="project" value="UniProtKB-KW"/>
</dbReference>
<dbReference type="PANTHER" id="PTHR35008">
    <property type="entry name" value="BLL4482 PROTEIN-RELATED"/>
    <property type="match status" value="1"/>
</dbReference>
<organism evidence="6 7">
    <name type="scientific">Quisquiliibacterium transsilvanicum</name>
    <dbReference type="NCBI Taxonomy" id="1549638"/>
    <lineage>
        <taxon>Bacteria</taxon>
        <taxon>Pseudomonadati</taxon>
        <taxon>Pseudomonadota</taxon>
        <taxon>Betaproteobacteria</taxon>
        <taxon>Burkholderiales</taxon>
        <taxon>Burkholderiaceae</taxon>
        <taxon>Quisquiliibacterium</taxon>
    </lineage>
</organism>
<evidence type="ECO:0000256" key="4">
    <source>
        <dbReference type="PROSITE-ProRule" id="PRU00433"/>
    </source>
</evidence>
<dbReference type="PROSITE" id="PS51007">
    <property type="entry name" value="CYTC"/>
    <property type="match status" value="2"/>
</dbReference>
<dbReference type="GO" id="GO:0009055">
    <property type="term" value="F:electron transfer activity"/>
    <property type="evidence" value="ECO:0007669"/>
    <property type="project" value="InterPro"/>
</dbReference>
<sequence length="291" mass="30866">MGKLLRIAAGLFGVLAVAALAAFLWAHWRTGEALARRYPKPQLQLADAVANAPPELGRRIVLVRNGCTDCHGADLSGAVIVENAFIGSVRAPNITPAALRDWTDDDIAAAIRNGIGRDGRPLAIMPSHEYHNLGRQDLAAAVAYLRSVPPVERASAPLVLGPGAKLLYASGRLPLFAAERIDHSATFADKPAEGRSVEFGRYLAAGACSGCHGSEFRGGPIPGAPPDWAPASSLRLGADARWTEQAFVSTMRTGRSAIDGHALRTPMPVAALGRLNEVEISALWLYFATLR</sequence>
<keyword evidence="1 4" id="KW-0349">Heme</keyword>
<dbReference type="InterPro" id="IPR009056">
    <property type="entry name" value="Cyt_c-like_dom"/>
</dbReference>
<evidence type="ECO:0000313" key="6">
    <source>
        <dbReference type="EMBL" id="MBB5272965.1"/>
    </source>
</evidence>
<evidence type="ECO:0000259" key="5">
    <source>
        <dbReference type="PROSITE" id="PS51007"/>
    </source>
</evidence>
<proteinExistence type="predicted"/>
<dbReference type="Pfam" id="PF13442">
    <property type="entry name" value="Cytochrome_CBB3"/>
    <property type="match status" value="1"/>
</dbReference>
<dbReference type="SUPFAM" id="SSF46626">
    <property type="entry name" value="Cytochrome c"/>
    <property type="match status" value="2"/>
</dbReference>
<keyword evidence="2 4" id="KW-0479">Metal-binding</keyword>
<dbReference type="GO" id="GO:0020037">
    <property type="term" value="F:heme binding"/>
    <property type="evidence" value="ECO:0007669"/>
    <property type="project" value="InterPro"/>
</dbReference>
<feature type="domain" description="Cytochrome c" evidence="5">
    <location>
        <begin position="52"/>
        <end position="149"/>
    </location>
</feature>
<dbReference type="PANTHER" id="PTHR35008:SF4">
    <property type="entry name" value="BLL4482 PROTEIN"/>
    <property type="match status" value="1"/>
</dbReference>
<keyword evidence="3 4" id="KW-0408">Iron</keyword>
<gene>
    <name evidence="6" type="ORF">HNQ70_002988</name>
</gene>
<protein>
    <submittedName>
        <fullName evidence="6">Mono/diheme cytochrome c family protein</fullName>
    </submittedName>
</protein>
<dbReference type="Proteomes" id="UP000532440">
    <property type="component" value="Unassembled WGS sequence"/>
</dbReference>